<evidence type="ECO:0000313" key="2">
    <source>
        <dbReference type="EMBL" id="GGD30488.1"/>
    </source>
</evidence>
<reference evidence="3" key="1">
    <citation type="journal article" date="2019" name="Int. J. Syst. Evol. Microbiol.">
        <title>The Global Catalogue of Microorganisms (GCM) 10K type strain sequencing project: providing services to taxonomists for standard genome sequencing and annotation.</title>
        <authorList>
            <consortium name="The Broad Institute Genomics Platform"/>
            <consortium name="The Broad Institute Genome Sequencing Center for Infectious Disease"/>
            <person name="Wu L."/>
            <person name="Ma J."/>
        </authorList>
    </citation>
    <scope>NUCLEOTIDE SEQUENCE [LARGE SCALE GENOMIC DNA]</scope>
    <source>
        <strain evidence="3">CGMCC 1.12922</strain>
    </source>
</reference>
<accession>A0ABQ1QLX2</accession>
<keyword evidence="3" id="KW-1185">Reference proteome</keyword>
<evidence type="ECO:0000259" key="1">
    <source>
        <dbReference type="Pfam" id="PF03358"/>
    </source>
</evidence>
<dbReference type="InterPro" id="IPR005025">
    <property type="entry name" value="FMN_Rdtase-like_dom"/>
</dbReference>
<comment type="caution">
    <text evidence="2">The sequence shown here is derived from an EMBL/GenBank/DDBJ whole genome shotgun (WGS) entry which is preliminary data.</text>
</comment>
<dbReference type="EMBL" id="BMGI01000002">
    <property type="protein sequence ID" value="GGD30488.1"/>
    <property type="molecule type" value="Genomic_DNA"/>
</dbReference>
<name>A0ABQ1QLX2_9RHOB</name>
<gene>
    <name evidence="2" type="ORF">GCM10011358_13150</name>
</gene>
<protein>
    <submittedName>
        <fullName evidence="2">Flavodoxin</fullName>
    </submittedName>
</protein>
<dbReference type="RefSeq" id="WP_188526844.1">
    <property type="nucleotide sequence ID" value="NZ_BMGI01000002.1"/>
</dbReference>
<dbReference type="SUPFAM" id="SSF52218">
    <property type="entry name" value="Flavoproteins"/>
    <property type="match status" value="1"/>
</dbReference>
<evidence type="ECO:0000313" key="3">
    <source>
        <dbReference type="Proteomes" id="UP000617355"/>
    </source>
</evidence>
<sequence>MPLNEHQETLCRENNTDFSDLTALFINTSLKRDPNESHTRLLMNVSATIMERNGVTVDHLHMLSHRVPPGVYPDMTDHGWEADDWPALWERVKAADILVVGTPLWLGEESSVCRVLIERLYGMSGLLNDKGQSIYYGKVAGSVITGNEDGVKHAAMTIGYALSHLGCTIPPQADCGWIGEAGPGPSYGDMVDGEPAGFDNEFTQRNTTIMTWNLLHLARMLKDAGGYSSHGNDRNAWGAGCRFDHDNPEYRR</sequence>
<dbReference type="Pfam" id="PF03358">
    <property type="entry name" value="FMN_red"/>
    <property type="match status" value="1"/>
</dbReference>
<organism evidence="2 3">
    <name type="scientific">Sinisalibacter lacisalsi</name>
    <dbReference type="NCBI Taxonomy" id="1526570"/>
    <lineage>
        <taxon>Bacteria</taxon>
        <taxon>Pseudomonadati</taxon>
        <taxon>Pseudomonadota</taxon>
        <taxon>Alphaproteobacteria</taxon>
        <taxon>Rhodobacterales</taxon>
        <taxon>Roseobacteraceae</taxon>
        <taxon>Sinisalibacter</taxon>
    </lineage>
</organism>
<dbReference type="Gene3D" id="3.40.50.360">
    <property type="match status" value="1"/>
</dbReference>
<feature type="domain" description="NADPH-dependent FMN reductase-like" evidence="1">
    <location>
        <begin position="24"/>
        <end position="172"/>
    </location>
</feature>
<proteinExistence type="predicted"/>
<dbReference type="Proteomes" id="UP000617355">
    <property type="component" value="Unassembled WGS sequence"/>
</dbReference>
<dbReference type="InterPro" id="IPR029039">
    <property type="entry name" value="Flavoprotein-like_sf"/>
</dbReference>